<dbReference type="EMBL" id="NOII01000017">
    <property type="protein sequence ID" value="OYD56350.1"/>
    <property type="molecule type" value="Genomic_DNA"/>
</dbReference>
<evidence type="ECO:0000256" key="3">
    <source>
        <dbReference type="ARBA" id="ARBA00022475"/>
    </source>
</evidence>
<evidence type="ECO:0000256" key="1">
    <source>
        <dbReference type="ARBA" id="ARBA00004162"/>
    </source>
</evidence>
<evidence type="ECO:0000256" key="8">
    <source>
        <dbReference type="ARBA" id="ARBA00023136"/>
    </source>
</evidence>
<keyword evidence="3 9" id="KW-1003">Cell membrane</keyword>
<dbReference type="PANTHER" id="PTHR42982">
    <property type="entry name" value="SEC-INDEPENDENT PROTEIN TRANSLOCASE PROTEIN TATA"/>
    <property type="match status" value="1"/>
</dbReference>
<dbReference type="OrthoDB" id="9800908at2"/>
<comment type="function">
    <text evidence="9">Part of the twin-arginine translocation (Tat) system that transports large folded proteins containing a characteristic twin-arginine motif in their signal peptide across membranes. TatA could form the protein-conducting channel of the Tat system.</text>
</comment>
<dbReference type="RefSeq" id="WP_094253908.1">
    <property type="nucleotide sequence ID" value="NZ_JBHLXL010000001.1"/>
</dbReference>
<comment type="subunit">
    <text evidence="9">Forms a complex with TatC.</text>
</comment>
<dbReference type="NCBIfam" id="TIGR01411">
    <property type="entry name" value="tatAE"/>
    <property type="match status" value="1"/>
</dbReference>
<sequence length="58" mass="6259">MLGPGSWVLVGAAAIIIFGPKKLPELGRAVGSTLREFKQSTKGIMDEDDRKSQNDNSK</sequence>
<name>A0A235F522_9BACL</name>
<evidence type="ECO:0000313" key="11">
    <source>
        <dbReference type="Proteomes" id="UP000215059"/>
    </source>
</evidence>
<keyword evidence="4 9" id="KW-0812">Transmembrane</keyword>
<dbReference type="Gene3D" id="1.20.5.3310">
    <property type="match status" value="1"/>
</dbReference>
<proteinExistence type="inferred from homology"/>
<keyword evidence="5 9" id="KW-0653">Protein transport</keyword>
<organism evidence="10 11">
    <name type="scientific">Fictibacillus aquaticus</name>
    <dbReference type="NCBI Taxonomy" id="2021314"/>
    <lineage>
        <taxon>Bacteria</taxon>
        <taxon>Bacillati</taxon>
        <taxon>Bacillota</taxon>
        <taxon>Bacilli</taxon>
        <taxon>Bacillales</taxon>
        <taxon>Fictibacillaceae</taxon>
        <taxon>Fictibacillus</taxon>
    </lineage>
</organism>
<dbReference type="Proteomes" id="UP000215059">
    <property type="component" value="Unassembled WGS sequence"/>
</dbReference>
<protein>
    <recommendedName>
        <fullName evidence="9">Sec-independent protein translocase protein TatA</fullName>
    </recommendedName>
</protein>
<evidence type="ECO:0000256" key="4">
    <source>
        <dbReference type="ARBA" id="ARBA00022692"/>
    </source>
</evidence>
<dbReference type="GO" id="GO:0008320">
    <property type="term" value="F:protein transmembrane transporter activity"/>
    <property type="evidence" value="ECO:0007669"/>
    <property type="project" value="UniProtKB-UniRule"/>
</dbReference>
<dbReference type="Pfam" id="PF02416">
    <property type="entry name" value="TatA_B_E"/>
    <property type="match status" value="1"/>
</dbReference>
<evidence type="ECO:0000313" key="10">
    <source>
        <dbReference type="EMBL" id="OYD56350.1"/>
    </source>
</evidence>
<keyword evidence="7 9" id="KW-0811">Translocation</keyword>
<keyword evidence="11" id="KW-1185">Reference proteome</keyword>
<dbReference type="AlphaFoldDB" id="A0A235F522"/>
<evidence type="ECO:0000256" key="5">
    <source>
        <dbReference type="ARBA" id="ARBA00022927"/>
    </source>
</evidence>
<dbReference type="GO" id="GO:0033281">
    <property type="term" value="C:TAT protein transport complex"/>
    <property type="evidence" value="ECO:0007669"/>
    <property type="project" value="UniProtKB-UniRule"/>
</dbReference>
<gene>
    <name evidence="9" type="primary">tatA</name>
    <name evidence="10" type="ORF">CGZ90_17895</name>
</gene>
<accession>A0A235F522</accession>
<evidence type="ECO:0000256" key="2">
    <source>
        <dbReference type="ARBA" id="ARBA00022448"/>
    </source>
</evidence>
<comment type="subcellular location">
    <subcellularLocation>
        <location evidence="1 9">Cell membrane</location>
        <topology evidence="1 9">Single-pass membrane protein</topology>
    </subcellularLocation>
</comment>
<dbReference type="PANTHER" id="PTHR42982:SF1">
    <property type="entry name" value="SEC-INDEPENDENT PROTEIN TRANSLOCASE PROTEIN TATA"/>
    <property type="match status" value="1"/>
</dbReference>
<evidence type="ECO:0000256" key="9">
    <source>
        <dbReference type="HAMAP-Rule" id="MF_00236"/>
    </source>
</evidence>
<evidence type="ECO:0000256" key="7">
    <source>
        <dbReference type="ARBA" id="ARBA00023010"/>
    </source>
</evidence>
<evidence type="ECO:0000256" key="6">
    <source>
        <dbReference type="ARBA" id="ARBA00022989"/>
    </source>
</evidence>
<dbReference type="NCBIfam" id="NF011430">
    <property type="entry name" value="PRK14861.1"/>
    <property type="match status" value="1"/>
</dbReference>
<dbReference type="HAMAP" id="MF_00236">
    <property type="entry name" value="TatA_E"/>
    <property type="match status" value="1"/>
</dbReference>
<keyword evidence="6 9" id="KW-1133">Transmembrane helix</keyword>
<dbReference type="InterPro" id="IPR003369">
    <property type="entry name" value="TatA/B/E"/>
</dbReference>
<comment type="similarity">
    <text evidence="9">Belongs to the TatA/E family.</text>
</comment>
<comment type="caution">
    <text evidence="10">The sequence shown here is derived from an EMBL/GenBank/DDBJ whole genome shotgun (WGS) entry which is preliminary data.</text>
</comment>
<keyword evidence="8 9" id="KW-0472">Membrane</keyword>
<keyword evidence="2 9" id="KW-0813">Transport</keyword>
<reference evidence="10 11" key="1">
    <citation type="submission" date="2017-07" db="EMBL/GenBank/DDBJ databases">
        <title>Fictibacillus sp. nov. GDSW-R2A3 Genome sequencing and assembly.</title>
        <authorList>
            <person name="Mayilraj S."/>
        </authorList>
    </citation>
    <scope>NUCLEOTIDE SEQUENCE [LARGE SCALE GENOMIC DNA]</scope>
    <source>
        <strain evidence="10 11">GDSW-R2A3</strain>
    </source>
</reference>
<dbReference type="GO" id="GO:0043953">
    <property type="term" value="P:protein transport by the Tat complex"/>
    <property type="evidence" value="ECO:0007669"/>
    <property type="project" value="UniProtKB-UniRule"/>
</dbReference>
<dbReference type="InterPro" id="IPR006312">
    <property type="entry name" value="TatA/E"/>
</dbReference>